<dbReference type="GO" id="GO:0042910">
    <property type="term" value="F:xenobiotic transmembrane transporter activity"/>
    <property type="evidence" value="ECO:0007669"/>
    <property type="project" value="InterPro"/>
</dbReference>
<dbReference type="PANTHER" id="PTHR42925:SF2">
    <property type="entry name" value="NA+ DRIVEN MULTIDRUG EFFLUX PUMP"/>
    <property type="match status" value="1"/>
</dbReference>
<feature type="transmembrane region" description="Helical" evidence="7">
    <location>
        <begin position="170"/>
        <end position="190"/>
    </location>
</feature>
<comment type="subcellular location">
    <subcellularLocation>
        <location evidence="1">Cell membrane</location>
        <topology evidence="1">Multi-pass membrane protein</topology>
    </subcellularLocation>
</comment>
<organism evidence="8">
    <name type="scientific">bacterium 19CA06SA08-2</name>
    <dbReference type="NCBI Taxonomy" id="2920658"/>
    <lineage>
        <taxon>Bacteria</taxon>
    </lineage>
</organism>
<dbReference type="Pfam" id="PF01554">
    <property type="entry name" value="MatE"/>
    <property type="match status" value="2"/>
</dbReference>
<keyword evidence="4 7" id="KW-0812">Transmembrane</keyword>
<dbReference type="CDD" id="cd13134">
    <property type="entry name" value="MATE_like_8"/>
    <property type="match status" value="1"/>
</dbReference>
<evidence type="ECO:0000256" key="3">
    <source>
        <dbReference type="ARBA" id="ARBA00022475"/>
    </source>
</evidence>
<dbReference type="EMBL" id="CP095353">
    <property type="protein sequence ID" value="XAG68208.1"/>
    <property type="molecule type" value="Genomic_DNA"/>
</dbReference>
<feature type="transmembrane region" description="Helical" evidence="7">
    <location>
        <begin position="137"/>
        <end position="158"/>
    </location>
</feature>
<sequence>MNYWQAILKQTTDRDFMARLWRLALPVSLQSMMFSLLGLIDIMMVSQLGTTAVAAVGLGNRVFFFNLLVIAGLSGGVSVLAAQYYGRGELAGVRRSLALVGALLVSLPFALIYVLAPGSVLGFASQDPELRLLADEFLMITGATILCTAIVVPLEAALRSVGNAAAPTRIGIIAIIANVILNYALIFGHFGFEAMGVAGSAWGTTISRLLQTALLLFYLVRQEPRLIPRKVDWRAAFRRKEVVRFTLIALPLLFHDGLWAFGMLIYGFLYAHLGTDSLAIMTTLGTLESILISLFFGLAVACSTLLGHRLGAEEYEAAWQHSQLFLLLAPIGALLVGIAVWLLQTNLLQWVGNLPGSLMGEASQVLAVMCLGMLLKVFNMVGIIGVLRSGGDVNYSIFIDIIAMWCIGLPLAWVAVSLLGWPLSWVVAVVLLEELRKVLLVLRRIRQRHWLRNLVLG</sequence>
<accession>A0AAU6U2A9</accession>
<evidence type="ECO:0000256" key="7">
    <source>
        <dbReference type="SAM" id="Phobius"/>
    </source>
</evidence>
<feature type="transmembrane region" description="Helical" evidence="7">
    <location>
        <begin position="63"/>
        <end position="85"/>
    </location>
</feature>
<feature type="transmembrane region" description="Helical" evidence="7">
    <location>
        <begin position="20"/>
        <end position="43"/>
    </location>
</feature>
<protein>
    <submittedName>
        <fullName evidence="8">MATE family efflux transporter</fullName>
    </submittedName>
</protein>
<dbReference type="NCBIfam" id="TIGR00797">
    <property type="entry name" value="matE"/>
    <property type="match status" value="1"/>
</dbReference>
<feature type="transmembrane region" description="Helical" evidence="7">
    <location>
        <begin position="324"/>
        <end position="344"/>
    </location>
</feature>
<feature type="transmembrane region" description="Helical" evidence="7">
    <location>
        <begin position="202"/>
        <end position="221"/>
    </location>
</feature>
<dbReference type="AlphaFoldDB" id="A0AAU6U2A9"/>
<feature type="transmembrane region" description="Helical" evidence="7">
    <location>
        <begin position="242"/>
        <end position="269"/>
    </location>
</feature>
<dbReference type="InterPro" id="IPR048279">
    <property type="entry name" value="MdtK-like"/>
</dbReference>
<keyword evidence="5 7" id="KW-1133">Transmembrane helix</keyword>
<dbReference type="InterPro" id="IPR047135">
    <property type="entry name" value="YsiQ"/>
</dbReference>
<dbReference type="InterPro" id="IPR002528">
    <property type="entry name" value="MATE_fam"/>
</dbReference>
<name>A0AAU6U2A9_UNCXX</name>
<evidence type="ECO:0000256" key="2">
    <source>
        <dbReference type="ARBA" id="ARBA00022448"/>
    </source>
</evidence>
<dbReference type="PIRSF" id="PIRSF006603">
    <property type="entry name" value="DinF"/>
    <property type="match status" value="1"/>
</dbReference>
<evidence type="ECO:0000256" key="4">
    <source>
        <dbReference type="ARBA" id="ARBA00022692"/>
    </source>
</evidence>
<dbReference type="PANTHER" id="PTHR42925">
    <property type="entry name" value="MULTIDRUG AND TOXIN EFFLUX PROTEIN MATE FAMILY"/>
    <property type="match status" value="1"/>
</dbReference>
<dbReference type="GO" id="GO:0005886">
    <property type="term" value="C:plasma membrane"/>
    <property type="evidence" value="ECO:0007669"/>
    <property type="project" value="UniProtKB-SubCell"/>
</dbReference>
<keyword evidence="3" id="KW-1003">Cell membrane</keyword>
<reference evidence="8" key="1">
    <citation type="submission" date="2022-03" db="EMBL/GenBank/DDBJ databases">
        <title>Sea Food Isolates.</title>
        <authorList>
            <person name="Li c."/>
        </authorList>
    </citation>
    <scope>NUCLEOTIDE SEQUENCE</scope>
    <source>
        <strain evidence="8">19CA06SA08-2</strain>
    </source>
</reference>
<evidence type="ECO:0000256" key="5">
    <source>
        <dbReference type="ARBA" id="ARBA00022989"/>
    </source>
</evidence>
<evidence type="ECO:0000256" key="1">
    <source>
        <dbReference type="ARBA" id="ARBA00004651"/>
    </source>
</evidence>
<feature type="transmembrane region" description="Helical" evidence="7">
    <location>
        <begin position="397"/>
        <end position="416"/>
    </location>
</feature>
<evidence type="ECO:0000313" key="8">
    <source>
        <dbReference type="EMBL" id="XAG68208.1"/>
    </source>
</evidence>
<gene>
    <name evidence="8" type="ORF">MRM75_16430</name>
</gene>
<feature type="transmembrane region" description="Helical" evidence="7">
    <location>
        <begin position="364"/>
        <end position="385"/>
    </location>
</feature>
<keyword evidence="2" id="KW-0813">Transport</keyword>
<feature type="transmembrane region" description="Helical" evidence="7">
    <location>
        <begin position="289"/>
        <end position="312"/>
    </location>
</feature>
<proteinExistence type="predicted"/>
<keyword evidence="6 7" id="KW-0472">Membrane</keyword>
<evidence type="ECO:0000256" key="6">
    <source>
        <dbReference type="ARBA" id="ARBA00023136"/>
    </source>
</evidence>
<dbReference type="GO" id="GO:0015297">
    <property type="term" value="F:antiporter activity"/>
    <property type="evidence" value="ECO:0007669"/>
    <property type="project" value="InterPro"/>
</dbReference>
<feature type="transmembrane region" description="Helical" evidence="7">
    <location>
        <begin position="97"/>
        <end position="117"/>
    </location>
</feature>